<reference evidence="2" key="3">
    <citation type="submission" date="2024-09" db="EMBL/GenBank/DDBJ databases">
        <authorList>
            <person name="Sun Q."/>
            <person name="Mori K."/>
        </authorList>
    </citation>
    <scope>NUCLEOTIDE SEQUENCE</scope>
    <source>
        <strain evidence="2">KCTC 23098</strain>
    </source>
</reference>
<dbReference type="RefSeq" id="WP_377613345.1">
    <property type="nucleotide sequence ID" value="NZ_JBHUPA010000029.1"/>
</dbReference>
<accession>A0ABW6B786</accession>
<organism evidence="2 3">
    <name type="scientific">Olivibacter jilunii</name>
    <dbReference type="NCBI Taxonomy" id="985016"/>
    <lineage>
        <taxon>Bacteria</taxon>
        <taxon>Pseudomonadati</taxon>
        <taxon>Bacteroidota</taxon>
        <taxon>Sphingobacteriia</taxon>
        <taxon>Sphingobacteriales</taxon>
        <taxon>Sphingobacteriaceae</taxon>
        <taxon>Olivibacter</taxon>
    </lineage>
</organism>
<dbReference type="EMBL" id="JBHUPA010000029">
    <property type="protein sequence ID" value="MFD2965370.1"/>
    <property type="molecule type" value="Genomic_DNA"/>
</dbReference>
<reference evidence="3" key="2">
    <citation type="journal article" date="2019" name="Int. J. Syst. Evol. Microbiol.">
        <title>The Global Catalogue of Microorganisms (GCM) 10K type strain sequencing project: providing services to taxonomists for standard genome sequencing and annotation.</title>
        <authorList>
            <consortium name="The Broad Institute Genomics Platform"/>
            <consortium name="The Broad Institute Genome Sequencing Center for Infectious Disease"/>
            <person name="Wu L."/>
            <person name="Ma J."/>
        </authorList>
    </citation>
    <scope>NUCLEOTIDE SEQUENCE [LARGE SCALE GENOMIC DNA]</scope>
    <source>
        <strain evidence="3">KCTC 23098</strain>
    </source>
</reference>
<evidence type="ECO:0000313" key="3">
    <source>
        <dbReference type="Proteomes" id="UP001597560"/>
    </source>
</evidence>
<sequence>MCRKEFLLSFTSKESNKENSQLQSFFHRIYSYLAAACQKLWRLHFRVYDGFSFDLLPVSAFVSHTEASFGSSGPYGGAVCLNVYEVRGNV</sequence>
<dbReference type="EMBL" id="JBHUPA010000029">
    <property type="protein sequence ID" value="MFD2965369.1"/>
    <property type="molecule type" value="Genomic_DNA"/>
</dbReference>
<comment type="caution">
    <text evidence="2">The sequence shown here is derived from an EMBL/GenBank/DDBJ whole genome shotgun (WGS) entry which is preliminary data.</text>
</comment>
<evidence type="ECO:0000313" key="2">
    <source>
        <dbReference type="EMBL" id="MFD2965370.1"/>
    </source>
</evidence>
<dbReference type="Proteomes" id="UP001597560">
    <property type="component" value="Unassembled WGS sequence"/>
</dbReference>
<evidence type="ECO:0000313" key="1">
    <source>
        <dbReference type="EMBL" id="MFD2965369.1"/>
    </source>
</evidence>
<protein>
    <submittedName>
        <fullName evidence="2">Uncharacterized protein</fullName>
    </submittedName>
</protein>
<keyword evidence="3" id="KW-1185">Reference proteome</keyword>
<reference evidence="2" key="1">
    <citation type="journal article" date="2014" name="Int. J. Syst. Evol. Microbiol.">
        <title>Complete genome of a new Firmicutes species belonging to the dominant human colonic microbiota ('Ruminococcus bicirculans') reveals two chromosomes and a selective capacity to utilize plant glucans.</title>
        <authorList>
            <consortium name="NISC Comparative Sequencing Program"/>
            <person name="Wegmann U."/>
            <person name="Louis P."/>
            <person name="Goesmann A."/>
            <person name="Henrissat B."/>
            <person name="Duncan S.H."/>
            <person name="Flint H.J."/>
        </authorList>
    </citation>
    <scope>NUCLEOTIDE SEQUENCE</scope>
    <source>
        <strain evidence="2">KCTC 23098</strain>
    </source>
</reference>
<name>A0ABW6B786_9SPHI</name>
<gene>
    <name evidence="1" type="ORF">ACFS6J_26445</name>
    <name evidence="2" type="ORF">ACFS6J_26450</name>
</gene>
<proteinExistence type="predicted"/>